<dbReference type="InterPro" id="IPR014756">
    <property type="entry name" value="Ig_E-set"/>
</dbReference>
<evidence type="ECO:0000256" key="1">
    <source>
        <dbReference type="ARBA" id="ARBA00022729"/>
    </source>
</evidence>
<dbReference type="SMART" id="SM00060">
    <property type="entry name" value="FN3"/>
    <property type="match status" value="2"/>
</dbReference>
<dbReference type="InterPro" id="IPR004302">
    <property type="entry name" value="Cellulose/chitin-bd_N"/>
</dbReference>
<dbReference type="Gene3D" id="2.10.10.20">
    <property type="entry name" value="Carbohydrate-binding module superfamily 5/12"/>
    <property type="match status" value="1"/>
</dbReference>
<dbReference type="EMBL" id="CP013970">
    <property type="protein sequence ID" value="AXF78751.1"/>
    <property type="molecule type" value="Genomic_DNA"/>
</dbReference>
<dbReference type="GO" id="GO:0004553">
    <property type="term" value="F:hydrolase activity, hydrolyzing O-glycosyl compounds"/>
    <property type="evidence" value="ECO:0007669"/>
    <property type="project" value="InterPro"/>
</dbReference>
<dbReference type="CDD" id="cd00063">
    <property type="entry name" value="FN3"/>
    <property type="match status" value="2"/>
</dbReference>
<dbReference type="SUPFAM" id="SSF49265">
    <property type="entry name" value="Fibronectin type III"/>
    <property type="match status" value="2"/>
</dbReference>
<dbReference type="Pfam" id="PF00041">
    <property type="entry name" value="fn3"/>
    <property type="match status" value="1"/>
</dbReference>
<sequence length="479" mass="52091">MFWTPDVAHSLWQDAARRYKQENTEAISFNVFSAPSLRHGHIGTPASRAYFAWQKGQLNAGQLNQREAGKFFPQTARGLQDPVAPTDVTNALPPPDGRIASANQGDGLFLDEPGTHWEKHTVSSASVLQFIWTYTAFHATRRYNYFITREGWNPNLPLSRAQFESEPFFKVELTEQPFWSHGPALRPTNPTVHDVPLPVRSGYHVLLAVWEVADTGNAFYQVIDLDFVGGGNPDSATPVSPAGLHAGEVTSNSVALSWNASATAGVTYRLYRDNTRIHQGPELSFTNTGLQENTLYHYAVSAVNSAGVESAKSQAVKVTTTSGSAGTVLPSAPLNLHSMGETESSVDLMWGSSGSSNPLSNYLIYRDGYEIARVPASQLRYLDSGLNADSFHRYFVSALDSLGQLSVPSNVLAVATSSSSAGGNNDGGHSYPQWELGTFYATGAKVSHVGKHWMCLQGHTAWVSDWAPGQSTVLWAEIL</sequence>
<organism evidence="4 5">
    <name type="scientific">Erwinia tracheiphila</name>
    <dbReference type="NCBI Taxonomy" id="65700"/>
    <lineage>
        <taxon>Bacteria</taxon>
        <taxon>Pseudomonadati</taxon>
        <taxon>Pseudomonadota</taxon>
        <taxon>Gammaproteobacteria</taxon>
        <taxon>Enterobacterales</taxon>
        <taxon>Erwiniaceae</taxon>
        <taxon>Erwinia</taxon>
    </lineage>
</organism>
<dbReference type="SUPFAM" id="SSF51055">
    <property type="entry name" value="Carbohydrate binding domain"/>
    <property type="match status" value="1"/>
</dbReference>
<dbReference type="PROSITE" id="PS50853">
    <property type="entry name" value="FN3"/>
    <property type="match status" value="2"/>
</dbReference>
<dbReference type="InterPro" id="IPR051024">
    <property type="entry name" value="GlcNAc_Chitin_IntDeg"/>
</dbReference>
<dbReference type="Gene3D" id="2.70.50.50">
    <property type="entry name" value="chitin-binding protein cbp21"/>
    <property type="match status" value="1"/>
</dbReference>
<dbReference type="GO" id="GO:0005576">
    <property type="term" value="C:extracellular region"/>
    <property type="evidence" value="ECO:0007669"/>
    <property type="project" value="InterPro"/>
</dbReference>
<keyword evidence="1" id="KW-0732">Signal</keyword>
<dbReference type="SUPFAM" id="SSF81296">
    <property type="entry name" value="E set domains"/>
    <property type="match status" value="1"/>
</dbReference>
<dbReference type="Proteomes" id="UP000264980">
    <property type="component" value="Chromosome"/>
</dbReference>
<dbReference type="GO" id="GO:0005975">
    <property type="term" value="P:carbohydrate metabolic process"/>
    <property type="evidence" value="ECO:0007669"/>
    <property type="project" value="InterPro"/>
</dbReference>
<evidence type="ECO:0000259" key="3">
    <source>
        <dbReference type="PROSITE" id="PS50853"/>
    </source>
</evidence>
<dbReference type="InterPro" id="IPR013783">
    <property type="entry name" value="Ig-like_fold"/>
</dbReference>
<dbReference type="Pfam" id="PF03067">
    <property type="entry name" value="LPMO_10"/>
    <property type="match status" value="1"/>
</dbReference>
<dbReference type="InterPro" id="IPR003610">
    <property type="entry name" value="CBM5/12"/>
</dbReference>
<keyword evidence="2" id="KW-0378">Hydrolase</keyword>
<dbReference type="Gene3D" id="2.60.40.10">
    <property type="entry name" value="Immunoglobulins"/>
    <property type="match status" value="2"/>
</dbReference>
<dbReference type="SMART" id="SM00495">
    <property type="entry name" value="ChtBD3"/>
    <property type="match status" value="1"/>
</dbReference>
<dbReference type="GO" id="GO:0030246">
    <property type="term" value="F:carbohydrate binding"/>
    <property type="evidence" value="ECO:0007669"/>
    <property type="project" value="InterPro"/>
</dbReference>
<dbReference type="AlphaFoldDB" id="A0A345CZ84"/>
<dbReference type="Pfam" id="PF02839">
    <property type="entry name" value="CBM_5_12"/>
    <property type="match status" value="1"/>
</dbReference>
<dbReference type="InterPro" id="IPR003961">
    <property type="entry name" value="FN3_dom"/>
</dbReference>
<dbReference type="PANTHER" id="PTHR34823:SF1">
    <property type="entry name" value="CHITIN-BINDING TYPE-4 DOMAIN-CONTAINING PROTEIN"/>
    <property type="match status" value="1"/>
</dbReference>
<dbReference type="CDD" id="cd21177">
    <property type="entry name" value="LPMO_AA10"/>
    <property type="match status" value="1"/>
</dbReference>
<dbReference type="InterPro" id="IPR036573">
    <property type="entry name" value="CBM_sf_5/12"/>
</dbReference>
<evidence type="ECO:0000313" key="5">
    <source>
        <dbReference type="Proteomes" id="UP000264980"/>
    </source>
</evidence>
<gene>
    <name evidence="4" type="ORF">AV903_08780</name>
</gene>
<protein>
    <recommendedName>
        <fullName evidence="3">Fibronectin type-III domain-containing protein</fullName>
    </recommendedName>
</protein>
<name>A0A345CZ84_9GAMM</name>
<accession>A0A345CZ84</accession>
<proteinExistence type="predicted"/>
<feature type="domain" description="Fibronectin type-III" evidence="3">
    <location>
        <begin position="240"/>
        <end position="323"/>
    </location>
</feature>
<evidence type="ECO:0000256" key="2">
    <source>
        <dbReference type="ARBA" id="ARBA00022801"/>
    </source>
</evidence>
<feature type="domain" description="Fibronectin type-III" evidence="3">
    <location>
        <begin position="332"/>
        <end position="419"/>
    </location>
</feature>
<dbReference type="PANTHER" id="PTHR34823">
    <property type="entry name" value="GLCNAC-BINDING PROTEIN A"/>
    <property type="match status" value="1"/>
</dbReference>
<reference evidence="4 5" key="1">
    <citation type="submission" date="2016-01" db="EMBL/GenBank/DDBJ databases">
        <authorList>
            <person name="Oliw E.H."/>
        </authorList>
    </citation>
    <scope>NUCLEOTIDE SEQUENCE [LARGE SCALE GENOMIC DNA]</scope>
    <source>
        <strain evidence="4 5">MDcuke</strain>
    </source>
</reference>
<dbReference type="InterPro" id="IPR036116">
    <property type="entry name" value="FN3_sf"/>
</dbReference>
<evidence type="ECO:0000313" key="4">
    <source>
        <dbReference type="EMBL" id="AXF78751.1"/>
    </source>
</evidence>